<feature type="domain" description="PAS" evidence="4">
    <location>
        <begin position="224"/>
        <end position="279"/>
    </location>
</feature>
<dbReference type="InterPro" id="IPR029787">
    <property type="entry name" value="Nucleotide_cyclase"/>
</dbReference>
<dbReference type="Gene3D" id="3.20.20.450">
    <property type="entry name" value="EAL domain"/>
    <property type="match status" value="1"/>
</dbReference>
<evidence type="ECO:0000259" key="5">
    <source>
        <dbReference type="PROSITE" id="PS50113"/>
    </source>
</evidence>
<dbReference type="Pfam" id="PF13426">
    <property type="entry name" value="PAS_9"/>
    <property type="match status" value="1"/>
</dbReference>
<dbReference type="InterPro" id="IPR052155">
    <property type="entry name" value="Biofilm_reg_signaling"/>
</dbReference>
<dbReference type="PROSITE" id="PS50883">
    <property type="entry name" value="EAL"/>
    <property type="match status" value="1"/>
</dbReference>
<dbReference type="PROSITE" id="PS50113">
    <property type="entry name" value="PAC"/>
    <property type="match status" value="1"/>
</dbReference>
<dbReference type="InterPro" id="IPR043128">
    <property type="entry name" value="Rev_trsase/Diguanyl_cyclase"/>
</dbReference>
<dbReference type="CDD" id="cd01948">
    <property type="entry name" value="EAL"/>
    <property type="match status" value="1"/>
</dbReference>
<comment type="caution">
    <text evidence="8">The sequence shown here is derived from an EMBL/GenBank/DDBJ whole genome shotgun (WGS) entry which is preliminary data.</text>
</comment>
<evidence type="ECO:0000256" key="1">
    <source>
        <dbReference type="ARBA" id="ARBA00012282"/>
    </source>
</evidence>
<feature type="domain" description="GGDEF" evidence="7">
    <location>
        <begin position="490"/>
        <end position="623"/>
    </location>
</feature>
<dbReference type="EMBL" id="JAAZQD010000003">
    <property type="protein sequence ID" value="NKZ38889.1"/>
    <property type="molecule type" value="Genomic_DNA"/>
</dbReference>
<dbReference type="Pfam" id="PF00563">
    <property type="entry name" value="EAL"/>
    <property type="match status" value="1"/>
</dbReference>
<dbReference type="SUPFAM" id="SSF141868">
    <property type="entry name" value="EAL domain-like"/>
    <property type="match status" value="1"/>
</dbReference>
<keyword evidence="3" id="KW-0472">Membrane</keyword>
<dbReference type="PROSITE" id="PS50112">
    <property type="entry name" value="PAS"/>
    <property type="match status" value="2"/>
</dbReference>
<dbReference type="CDD" id="cd00130">
    <property type="entry name" value="PAS"/>
    <property type="match status" value="2"/>
</dbReference>
<dbReference type="InterPro" id="IPR000700">
    <property type="entry name" value="PAS-assoc_C"/>
</dbReference>
<dbReference type="SUPFAM" id="SSF55785">
    <property type="entry name" value="PYP-like sensor domain (PAS domain)"/>
    <property type="match status" value="2"/>
</dbReference>
<dbReference type="Gene3D" id="3.30.70.270">
    <property type="match status" value="1"/>
</dbReference>
<dbReference type="SUPFAM" id="SSF55073">
    <property type="entry name" value="Nucleotide cyclase"/>
    <property type="match status" value="1"/>
</dbReference>
<evidence type="ECO:0000313" key="8">
    <source>
        <dbReference type="EMBL" id="NKZ38889.1"/>
    </source>
</evidence>
<dbReference type="GO" id="GO:0006355">
    <property type="term" value="P:regulation of DNA-templated transcription"/>
    <property type="evidence" value="ECO:0007669"/>
    <property type="project" value="InterPro"/>
</dbReference>
<dbReference type="GO" id="GO:0071111">
    <property type="term" value="F:cyclic-guanylate-specific phosphodiesterase activity"/>
    <property type="evidence" value="ECO:0007669"/>
    <property type="project" value="UniProtKB-EC"/>
</dbReference>
<dbReference type="InterPro" id="IPR000014">
    <property type="entry name" value="PAS"/>
</dbReference>
<dbReference type="Proteomes" id="UP000541636">
    <property type="component" value="Unassembled WGS sequence"/>
</dbReference>
<name>A0A846ZMX2_9GAMM</name>
<reference evidence="8 9" key="1">
    <citation type="journal article" date="2017" name="Int. J. Syst. Evol. Microbiol.">
        <title>Oleiagrimonas citrea sp. nov., a marine bacterium isolated from tidal flat sediment and emended description of the genus Oleiagrimonas Fang et al. 2015 and Oleiagrimonas soli.</title>
        <authorList>
            <person name="Yang S.H."/>
            <person name="Seo H.S."/>
            <person name="Seong C.N."/>
            <person name="Kwon K.K."/>
        </authorList>
    </citation>
    <scope>NUCLEOTIDE SEQUENCE [LARGE SCALE GENOMIC DNA]</scope>
    <source>
        <strain evidence="8 9">MEBiC09124</strain>
    </source>
</reference>
<protein>
    <recommendedName>
        <fullName evidence="1">cyclic-guanylate-specific phosphodiesterase</fullName>
        <ecNumber evidence="1">3.1.4.52</ecNumber>
    </recommendedName>
</protein>
<dbReference type="NCBIfam" id="TIGR00229">
    <property type="entry name" value="sensory_box"/>
    <property type="match status" value="2"/>
</dbReference>
<accession>A0A846ZMX2</accession>
<evidence type="ECO:0000259" key="7">
    <source>
        <dbReference type="PROSITE" id="PS50887"/>
    </source>
</evidence>
<dbReference type="EC" id="3.1.4.52" evidence="1"/>
<dbReference type="SMART" id="SM00052">
    <property type="entry name" value="EAL"/>
    <property type="match status" value="1"/>
</dbReference>
<dbReference type="PROSITE" id="PS50887">
    <property type="entry name" value="GGDEF"/>
    <property type="match status" value="1"/>
</dbReference>
<dbReference type="InterPro" id="IPR000160">
    <property type="entry name" value="GGDEF_dom"/>
</dbReference>
<dbReference type="PANTHER" id="PTHR44757">
    <property type="entry name" value="DIGUANYLATE CYCLASE DGCP"/>
    <property type="match status" value="1"/>
</dbReference>
<evidence type="ECO:0000256" key="2">
    <source>
        <dbReference type="ARBA" id="ARBA00022636"/>
    </source>
</evidence>
<dbReference type="InterPro" id="IPR001610">
    <property type="entry name" value="PAC"/>
</dbReference>
<dbReference type="Gene3D" id="3.30.450.20">
    <property type="entry name" value="PAS domain"/>
    <property type="match status" value="2"/>
</dbReference>
<dbReference type="FunFam" id="3.20.20.450:FF:000001">
    <property type="entry name" value="Cyclic di-GMP phosphodiesterase yahA"/>
    <property type="match status" value="1"/>
</dbReference>
<dbReference type="NCBIfam" id="TIGR00254">
    <property type="entry name" value="GGDEF"/>
    <property type="match status" value="1"/>
</dbReference>
<feature type="domain" description="PAS" evidence="4">
    <location>
        <begin position="333"/>
        <end position="378"/>
    </location>
</feature>
<feature type="transmembrane region" description="Helical" evidence="3">
    <location>
        <begin position="190"/>
        <end position="213"/>
    </location>
</feature>
<organism evidence="8 9">
    <name type="scientific">Oleiagrimonas citrea</name>
    <dbReference type="NCBI Taxonomy" id="1665687"/>
    <lineage>
        <taxon>Bacteria</taxon>
        <taxon>Pseudomonadati</taxon>
        <taxon>Pseudomonadota</taxon>
        <taxon>Gammaproteobacteria</taxon>
        <taxon>Lysobacterales</taxon>
        <taxon>Rhodanobacteraceae</taxon>
        <taxon>Oleiagrimonas</taxon>
    </lineage>
</organism>
<dbReference type="AlphaFoldDB" id="A0A846ZMX2"/>
<dbReference type="InterPro" id="IPR035919">
    <property type="entry name" value="EAL_sf"/>
</dbReference>
<evidence type="ECO:0000256" key="3">
    <source>
        <dbReference type="SAM" id="Phobius"/>
    </source>
</evidence>
<evidence type="ECO:0000313" key="9">
    <source>
        <dbReference type="Proteomes" id="UP000541636"/>
    </source>
</evidence>
<dbReference type="InterPro" id="IPR013767">
    <property type="entry name" value="PAS_fold"/>
</dbReference>
<sequence length="902" mass="101480">MPLAWGLAVMVGLLLALAWGALKFQVALAGFLNGESIWSKAQKQSVIDLDAYAASGDPAELQRFQQHYSVLIHYRFAREEVRHKHYDYDKVANILREDNAMPDAIPVILFIMRYLTDAPYVRDSLAAWRSTDTRVDEFQEIADRLQRAYAKGEASRAFIQQQRRIIAELNTYIEPRTNEFSLMMARGAAWISRILFGILAVTGVLAVLVWLWLARRILSGIRGTEERYRLLFDSAADAMFMIEDVSGEILQANRMASVWTGRSEEQLRGQPFLELFEDNGARHKRDRHVSELKHVKGGLRPVEMSSNVVNWGHLKVRQAIVRDISERLDMARERRIASEAMASVAEGVIITDAMRRILTVNAAHQRLTGYRVKEVEGKRFDESRRMPDGQPLPPTVWVAVAEDGHWSGEVQCRRRDGSVYPEMLSISVIRNVEGEIEHYVAVCTDITDSKAGQRHLQYLATHDALTGLVNRTEFERRIAEMLLVAERNHQAVAVIFIDLDNFKLVNDSYSHAIGDKLLTVVAERIHRHLPASAVAGRIGGDEFTVLVGQLKAREDVSWFARQLIETLSQPMVVDGYDIVLSASIGIASFPLDGYDATTLLTNADAAMYSAKQEERNTYRFYTPRMRADANRRLLLLTDLRRALEENQFQLLYQPSIAFENNELLGAEALLRWHHPERGYIMPSEFVPMAETLGLIRHIDEWVLDRVCRQVSQWNSEGVKIPRVAVNISAGWFSHPDFVQQLTSTIERNGIEAHQIMLEITESTILQLGDATRQTMSSLHELGVAIAIDDFGTGYSSLAYLKLPAVAYLKVDRSFVDGLPESAEDASIVQAMVAMARSLGLAVIAEGVETEAQHEFLRGVGCEEGQGYLYSRPIEAKNLGELLRQEAKPGVARLSLVPPSSSS</sequence>
<feature type="domain" description="EAL" evidence="6">
    <location>
        <begin position="632"/>
        <end position="886"/>
    </location>
</feature>
<dbReference type="SMART" id="SM00091">
    <property type="entry name" value="PAS"/>
    <property type="match status" value="2"/>
</dbReference>
<gene>
    <name evidence="8" type="ORF">HF690_07935</name>
</gene>
<dbReference type="SMART" id="SM00267">
    <property type="entry name" value="GGDEF"/>
    <property type="match status" value="1"/>
</dbReference>
<keyword evidence="3" id="KW-1133">Transmembrane helix</keyword>
<keyword evidence="3" id="KW-0812">Transmembrane</keyword>
<dbReference type="InterPro" id="IPR035965">
    <property type="entry name" value="PAS-like_dom_sf"/>
</dbReference>
<dbReference type="Pfam" id="PF00990">
    <property type="entry name" value="GGDEF"/>
    <property type="match status" value="1"/>
</dbReference>
<evidence type="ECO:0000259" key="4">
    <source>
        <dbReference type="PROSITE" id="PS50112"/>
    </source>
</evidence>
<dbReference type="InterPro" id="IPR001633">
    <property type="entry name" value="EAL_dom"/>
</dbReference>
<dbReference type="SMART" id="SM00086">
    <property type="entry name" value="PAC"/>
    <property type="match status" value="2"/>
</dbReference>
<dbReference type="Pfam" id="PF00989">
    <property type="entry name" value="PAS"/>
    <property type="match status" value="1"/>
</dbReference>
<dbReference type="CDD" id="cd01949">
    <property type="entry name" value="GGDEF"/>
    <property type="match status" value="1"/>
</dbReference>
<dbReference type="PANTHER" id="PTHR44757:SF2">
    <property type="entry name" value="BIOFILM ARCHITECTURE MAINTENANCE PROTEIN MBAA"/>
    <property type="match status" value="1"/>
</dbReference>
<feature type="domain" description="PAC" evidence="5">
    <location>
        <begin position="406"/>
        <end position="458"/>
    </location>
</feature>
<keyword evidence="2" id="KW-0973">c-di-GMP</keyword>
<proteinExistence type="predicted"/>
<evidence type="ECO:0000259" key="6">
    <source>
        <dbReference type="PROSITE" id="PS50883"/>
    </source>
</evidence>
<keyword evidence="9" id="KW-1185">Reference proteome</keyword>